<dbReference type="EMBL" id="ASHM01014598">
    <property type="protein sequence ID" value="PNX96528.1"/>
    <property type="molecule type" value="Genomic_DNA"/>
</dbReference>
<evidence type="ECO:0000313" key="1">
    <source>
        <dbReference type="EMBL" id="PNX96528.1"/>
    </source>
</evidence>
<sequence>MVLKVLMEDGIFEVEMVGLAELPVLLGGDDEGMVATKLSSNVVQR</sequence>
<comment type="caution">
    <text evidence="1">The sequence shown here is derived from an EMBL/GenBank/DDBJ whole genome shotgun (WGS) entry which is preliminary data.</text>
</comment>
<gene>
    <name evidence="1" type="ORF">L195_g019737</name>
</gene>
<organism evidence="1 2">
    <name type="scientific">Trifolium pratense</name>
    <name type="common">Red clover</name>
    <dbReference type="NCBI Taxonomy" id="57577"/>
    <lineage>
        <taxon>Eukaryota</taxon>
        <taxon>Viridiplantae</taxon>
        <taxon>Streptophyta</taxon>
        <taxon>Embryophyta</taxon>
        <taxon>Tracheophyta</taxon>
        <taxon>Spermatophyta</taxon>
        <taxon>Magnoliopsida</taxon>
        <taxon>eudicotyledons</taxon>
        <taxon>Gunneridae</taxon>
        <taxon>Pentapetalae</taxon>
        <taxon>rosids</taxon>
        <taxon>fabids</taxon>
        <taxon>Fabales</taxon>
        <taxon>Fabaceae</taxon>
        <taxon>Papilionoideae</taxon>
        <taxon>50 kb inversion clade</taxon>
        <taxon>NPAAA clade</taxon>
        <taxon>Hologalegina</taxon>
        <taxon>IRL clade</taxon>
        <taxon>Trifolieae</taxon>
        <taxon>Trifolium</taxon>
    </lineage>
</organism>
<protein>
    <submittedName>
        <fullName evidence="1">Uncharacterized protein</fullName>
    </submittedName>
</protein>
<proteinExistence type="predicted"/>
<reference evidence="1 2" key="2">
    <citation type="journal article" date="2017" name="Front. Plant Sci.">
        <title>Gene Classification and Mining of Molecular Markers Useful in Red Clover (Trifolium pratense) Breeding.</title>
        <authorList>
            <person name="Istvanek J."/>
            <person name="Dluhosova J."/>
            <person name="Dluhos P."/>
            <person name="Patkova L."/>
            <person name="Nedelnik J."/>
            <person name="Repkova J."/>
        </authorList>
    </citation>
    <scope>NUCLEOTIDE SEQUENCE [LARGE SCALE GENOMIC DNA]</scope>
    <source>
        <strain evidence="2">cv. Tatra</strain>
        <tissue evidence="1">Young leaves</tissue>
    </source>
</reference>
<dbReference type="Proteomes" id="UP000236291">
    <property type="component" value="Unassembled WGS sequence"/>
</dbReference>
<accession>A0A2K3N0F1</accession>
<dbReference type="AlphaFoldDB" id="A0A2K3N0F1"/>
<name>A0A2K3N0F1_TRIPR</name>
<reference evidence="1 2" key="1">
    <citation type="journal article" date="2014" name="Am. J. Bot.">
        <title>Genome assembly and annotation for red clover (Trifolium pratense; Fabaceae).</title>
        <authorList>
            <person name="Istvanek J."/>
            <person name="Jaros M."/>
            <person name="Krenek A."/>
            <person name="Repkova J."/>
        </authorList>
    </citation>
    <scope>NUCLEOTIDE SEQUENCE [LARGE SCALE GENOMIC DNA]</scope>
    <source>
        <strain evidence="2">cv. Tatra</strain>
        <tissue evidence="1">Young leaves</tissue>
    </source>
</reference>
<evidence type="ECO:0000313" key="2">
    <source>
        <dbReference type="Proteomes" id="UP000236291"/>
    </source>
</evidence>